<dbReference type="EMBL" id="JBAKAR010000004">
    <property type="protein sequence ID" value="MEL0612908.1"/>
    <property type="molecule type" value="Genomic_DNA"/>
</dbReference>
<dbReference type="Proteomes" id="UP001379949">
    <property type="component" value="Unassembled WGS sequence"/>
</dbReference>
<protein>
    <submittedName>
        <fullName evidence="1">Uncharacterized protein</fullName>
    </submittedName>
</protein>
<proteinExistence type="predicted"/>
<sequence>MLLLSDSAPDLTDDLEETIVIRLAPSSLNELSIWQWYRHPLLDRKIEEIQKLYEEECQTHILKVPATRNAEHEALRLSDLYSSRIDELFNKGYGKWKRWLAGTGVQYQKNDKGNPTIPPDLKYVKIYPSLWMFNSWHIYVLSVLAEIIDEKPFGKIIPYKELFAELSGSFSLHPRFLEMEYTISPLMVNSDCRYLLLREGIIRDALKPFEFSNSVSLRESGVIRRRYLLECFSSKTGYKKY</sequence>
<keyword evidence="2" id="KW-1185">Reference proteome</keyword>
<accession>A0ABU9G347</accession>
<comment type="caution">
    <text evidence="1">The sequence shown here is derived from an EMBL/GenBank/DDBJ whole genome shotgun (WGS) entry which is preliminary data.</text>
</comment>
<gene>
    <name evidence="1" type="ORF">V6242_07100</name>
</gene>
<dbReference type="RefSeq" id="WP_341566787.1">
    <property type="nucleotide sequence ID" value="NZ_JBAKAR010000004.1"/>
</dbReference>
<evidence type="ECO:0000313" key="2">
    <source>
        <dbReference type="Proteomes" id="UP001379949"/>
    </source>
</evidence>
<reference evidence="1 2" key="1">
    <citation type="submission" date="2024-02" db="EMBL/GenBank/DDBJ databases">
        <title>Bacteria isolated from the canopy kelp, Nereocystis luetkeana.</title>
        <authorList>
            <person name="Pfister C.A."/>
            <person name="Younker I.T."/>
            <person name="Light S.H."/>
        </authorList>
    </citation>
    <scope>NUCLEOTIDE SEQUENCE [LARGE SCALE GENOMIC DNA]</scope>
    <source>
        <strain evidence="1 2">TI.4.07</strain>
    </source>
</reference>
<name>A0ABU9G347_9GAMM</name>
<organism evidence="1 2">
    <name type="scientific">Marinomonas arenicola</name>
    <dbReference type="NCBI Taxonomy" id="569601"/>
    <lineage>
        <taxon>Bacteria</taxon>
        <taxon>Pseudomonadati</taxon>
        <taxon>Pseudomonadota</taxon>
        <taxon>Gammaproteobacteria</taxon>
        <taxon>Oceanospirillales</taxon>
        <taxon>Oceanospirillaceae</taxon>
        <taxon>Marinomonas</taxon>
    </lineage>
</organism>
<evidence type="ECO:0000313" key="1">
    <source>
        <dbReference type="EMBL" id="MEL0612908.1"/>
    </source>
</evidence>